<dbReference type="EMBL" id="JAEHJZ010000009">
    <property type="protein sequence ID" value="MBJ7880197.1"/>
    <property type="molecule type" value="Genomic_DNA"/>
</dbReference>
<sequence length="107" mass="12301">MTYNELLVENQNFHPLLGGHKKLLDHLSKEGPFVQNMPKQMAIGGKNYLFCGSHRAVQNASMPYSFFGNCKRQHINPREWPANTLNRIPDHSIRKLEKLLPGHQNNP</sequence>
<protein>
    <submittedName>
        <fullName evidence="2">Transposase domain-containing protein</fullName>
    </submittedName>
</protein>
<dbReference type="AlphaFoldDB" id="A0A934KT13"/>
<name>A0A934KT13_9FLAO</name>
<dbReference type="Proteomes" id="UP000662373">
    <property type="component" value="Unassembled WGS sequence"/>
</dbReference>
<gene>
    <name evidence="2" type="ORF">JEM65_05965</name>
</gene>
<accession>A0A934KT13</accession>
<reference evidence="2 3" key="1">
    <citation type="submission" date="2020-09" db="EMBL/GenBank/DDBJ databases">
        <title>Draft genome of Gelidibacter salicanalis PAMC21136.</title>
        <authorList>
            <person name="Park H."/>
        </authorList>
    </citation>
    <scope>NUCLEOTIDE SEQUENCE [LARGE SCALE GENOMIC DNA]</scope>
    <source>
        <strain evidence="2 3">PAMC21136</strain>
    </source>
</reference>
<dbReference type="Pfam" id="PF13817">
    <property type="entry name" value="DDE_Tnp_IS66_C"/>
    <property type="match status" value="1"/>
</dbReference>
<evidence type="ECO:0000259" key="1">
    <source>
        <dbReference type="Pfam" id="PF13817"/>
    </source>
</evidence>
<keyword evidence="3" id="KW-1185">Reference proteome</keyword>
<dbReference type="InterPro" id="IPR039552">
    <property type="entry name" value="IS66_C"/>
</dbReference>
<feature type="domain" description="Transposase IS66 C-terminal" evidence="1">
    <location>
        <begin position="65"/>
        <end position="101"/>
    </location>
</feature>
<evidence type="ECO:0000313" key="2">
    <source>
        <dbReference type="EMBL" id="MBJ7880197.1"/>
    </source>
</evidence>
<proteinExistence type="predicted"/>
<dbReference type="RefSeq" id="WP_199598025.1">
    <property type="nucleotide sequence ID" value="NZ_JAEHJZ010000009.1"/>
</dbReference>
<organism evidence="2 3">
    <name type="scientific">Gelidibacter salicanalis</name>
    <dbReference type="NCBI Taxonomy" id="291193"/>
    <lineage>
        <taxon>Bacteria</taxon>
        <taxon>Pseudomonadati</taxon>
        <taxon>Bacteroidota</taxon>
        <taxon>Flavobacteriia</taxon>
        <taxon>Flavobacteriales</taxon>
        <taxon>Flavobacteriaceae</taxon>
        <taxon>Gelidibacter</taxon>
    </lineage>
</organism>
<comment type="caution">
    <text evidence="2">The sequence shown here is derived from an EMBL/GenBank/DDBJ whole genome shotgun (WGS) entry which is preliminary data.</text>
</comment>
<evidence type="ECO:0000313" key="3">
    <source>
        <dbReference type="Proteomes" id="UP000662373"/>
    </source>
</evidence>